<gene>
    <name evidence="1" type="ORF">C1H46_018845</name>
</gene>
<dbReference type="AlphaFoldDB" id="A0A540MAH6"/>
<comment type="caution">
    <text evidence="1">The sequence shown here is derived from an EMBL/GenBank/DDBJ whole genome shotgun (WGS) entry which is preliminary data.</text>
</comment>
<keyword evidence="2" id="KW-1185">Reference proteome</keyword>
<name>A0A540MAH6_MALBA</name>
<reference evidence="1 2" key="1">
    <citation type="journal article" date="2019" name="G3 (Bethesda)">
        <title>Sequencing of a Wild Apple (Malus baccata) Genome Unravels the Differences Between Cultivated and Wild Apple Species Regarding Disease Resistance and Cold Tolerance.</title>
        <authorList>
            <person name="Chen X."/>
        </authorList>
    </citation>
    <scope>NUCLEOTIDE SEQUENCE [LARGE SCALE GENOMIC DNA]</scope>
    <source>
        <strain evidence="2">cv. Shandingzi</strain>
        <tissue evidence="1">Leaves</tissue>
    </source>
</reference>
<evidence type="ECO:0000313" key="1">
    <source>
        <dbReference type="EMBL" id="TQD95552.1"/>
    </source>
</evidence>
<evidence type="ECO:0000313" key="2">
    <source>
        <dbReference type="Proteomes" id="UP000315295"/>
    </source>
</evidence>
<proteinExistence type="predicted"/>
<dbReference type="Proteomes" id="UP000315295">
    <property type="component" value="Unassembled WGS sequence"/>
</dbReference>
<accession>A0A540MAH6</accession>
<protein>
    <submittedName>
        <fullName evidence="1">Uncharacterized protein</fullName>
    </submittedName>
</protein>
<dbReference type="EMBL" id="VIEB01000311">
    <property type="protein sequence ID" value="TQD95552.1"/>
    <property type="molecule type" value="Genomic_DNA"/>
</dbReference>
<sequence>MLDLITLIIPTNITDLPFITLKFKYESYIKSSKKLYKNRKTIRIVHCWV</sequence>
<organism evidence="1 2">
    <name type="scientific">Malus baccata</name>
    <name type="common">Siberian crab apple</name>
    <name type="synonym">Pyrus baccata</name>
    <dbReference type="NCBI Taxonomy" id="106549"/>
    <lineage>
        <taxon>Eukaryota</taxon>
        <taxon>Viridiplantae</taxon>
        <taxon>Streptophyta</taxon>
        <taxon>Embryophyta</taxon>
        <taxon>Tracheophyta</taxon>
        <taxon>Spermatophyta</taxon>
        <taxon>Magnoliopsida</taxon>
        <taxon>eudicotyledons</taxon>
        <taxon>Gunneridae</taxon>
        <taxon>Pentapetalae</taxon>
        <taxon>rosids</taxon>
        <taxon>fabids</taxon>
        <taxon>Rosales</taxon>
        <taxon>Rosaceae</taxon>
        <taxon>Amygdaloideae</taxon>
        <taxon>Maleae</taxon>
        <taxon>Malus</taxon>
    </lineage>
</organism>